<reference evidence="1" key="1">
    <citation type="submission" date="2017-01" db="EMBL/GenBank/DDBJ databases">
        <authorList>
            <person name="Poblete-Castro I."/>
        </authorList>
    </citation>
    <scope>NUCLEOTIDE SEQUENCE [LARGE SCALE GENOMIC DNA]</scope>
    <source>
        <strain evidence="1">MT1</strain>
    </source>
</reference>
<name>A0A1Q9WL97_PSERE</name>
<dbReference type="EMBL" id="MSTQ01000022">
    <property type="protein sequence ID" value="OLT99573.1"/>
    <property type="molecule type" value="Genomic_DNA"/>
</dbReference>
<dbReference type="AlphaFoldDB" id="A0A1Q9WL97"/>
<gene>
    <name evidence="1" type="ORF">BVK86_25175</name>
</gene>
<organism evidence="1 2">
    <name type="scientific">Pseudomonas reinekei</name>
    <dbReference type="NCBI Taxonomy" id="395598"/>
    <lineage>
        <taxon>Bacteria</taxon>
        <taxon>Pseudomonadati</taxon>
        <taxon>Pseudomonadota</taxon>
        <taxon>Gammaproteobacteria</taxon>
        <taxon>Pseudomonadales</taxon>
        <taxon>Pseudomonadaceae</taxon>
        <taxon>Pseudomonas</taxon>
    </lineage>
</organism>
<protein>
    <submittedName>
        <fullName evidence="1">Uncharacterized protein</fullName>
    </submittedName>
</protein>
<proteinExistence type="predicted"/>
<comment type="caution">
    <text evidence="1">The sequence shown here is derived from an EMBL/GenBank/DDBJ whole genome shotgun (WGS) entry which is preliminary data.</text>
</comment>
<evidence type="ECO:0000313" key="2">
    <source>
        <dbReference type="Proteomes" id="UP000186756"/>
    </source>
</evidence>
<dbReference type="Proteomes" id="UP000186756">
    <property type="component" value="Unassembled WGS sequence"/>
</dbReference>
<sequence>MLNIDGIDRATAAPMVMVMMGRSLSNRVRQVIGYIADQLYCATASLSATPITPTVTLTILSTASLRCLQ</sequence>
<keyword evidence="2" id="KW-1185">Reference proteome</keyword>
<evidence type="ECO:0000313" key="1">
    <source>
        <dbReference type="EMBL" id="OLT99573.1"/>
    </source>
</evidence>
<accession>A0A1Q9WL97</accession>